<keyword evidence="1" id="KW-0812">Transmembrane</keyword>
<keyword evidence="1" id="KW-1133">Transmembrane helix</keyword>
<dbReference type="RefSeq" id="WP_132015042.1">
    <property type="nucleotide sequence ID" value="NZ_SLUN01000018.1"/>
</dbReference>
<gene>
    <name evidence="2" type="ORF">EDC14_101813</name>
</gene>
<dbReference type="Proteomes" id="UP000295008">
    <property type="component" value="Unassembled WGS sequence"/>
</dbReference>
<feature type="transmembrane region" description="Helical" evidence="1">
    <location>
        <begin position="28"/>
        <end position="48"/>
    </location>
</feature>
<dbReference type="OrthoDB" id="9797988at2"/>
<feature type="transmembrane region" description="Helical" evidence="1">
    <location>
        <begin position="93"/>
        <end position="112"/>
    </location>
</feature>
<dbReference type="InterPro" id="IPR014204">
    <property type="entry name" value="Spore_V_AE"/>
</dbReference>
<dbReference type="NCBIfam" id="TIGR02839">
    <property type="entry name" value="spore_V_AE"/>
    <property type="match status" value="1"/>
</dbReference>
<sequence length="116" mass="12001">MMYVKAFLVGGLICLIGQLIYDKTKFTMGHILVGMVVCGGILGGLGLYEKLIRFAGAGASMPILSFGNSLVKGAIAEAKLNGPLGVLTGMFELTSTGITAAIVFGFLVAVIFKPKG</sequence>
<dbReference type="Pfam" id="PF03862">
    <property type="entry name" value="SpoVAC_SpoVAEB"/>
    <property type="match status" value="1"/>
</dbReference>
<evidence type="ECO:0000256" key="1">
    <source>
        <dbReference type="SAM" id="Phobius"/>
    </source>
</evidence>
<name>A0A4R1RFH9_HYDET</name>
<evidence type="ECO:0000313" key="2">
    <source>
        <dbReference type="EMBL" id="TCL64715.1"/>
    </source>
</evidence>
<organism evidence="2 3">
    <name type="scientific">Hydrogenispora ethanolica</name>
    <dbReference type="NCBI Taxonomy" id="1082276"/>
    <lineage>
        <taxon>Bacteria</taxon>
        <taxon>Bacillati</taxon>
        <taxon>Bacillota</taxon>
        <taxon>Hydrogenispora</taxon>
    </lineage>
</organism>
<protein>
    <submittedName>
        <fullName evidence="2">Stage V sporulation protein AE</fullName>
    </submittedName>
</protein>
<keyword evidence="1" id="KW-0472">Membrane</keyword>
<keyword evidence="3" id="KW-1185">Reference proteome</keyword>
<dbReference type="AlphaFoldDB" id="A0A4R1RFH9"/>
<proteinExistence type="predicted"/>
<accession>A0A4R1RFH9</accession>
<dbReference type="EMBL" id="SLUN01000018">
    <property type="protein sequence ID" value="TCL64715.1"/>
    <property type="molecule type" value="Genomic_DNA"/>
</dbReference>
<reference evidence="2 3" key="1">
    <citation type="submission" date="2019-03" db="EMBL/GenBank/DDBJ databases">
        <title>Genomic Encyclopedia of Type Strains, Phase IV (KMG-IV): sequencing the most valuable type-strain genomes for metagenomic binning, comparative biology and taxonomic classification.</title>
        <authorList>
            <person name="Goeker M."/>
        </authorList>
    </citation>
    <scope>NUCLEOTIDE SEQUENCE [LARGE SCALE GENOMIC DNA]</scope>
    <source>
        <strain evidence="2 3">LX-B</strain>
    </source>
</reference>
<comment type="caution">
    <text evidence="2">The sequence shown here is derived from an EMBL/GenBank/DDBJ whole genome shotgun (WGS) entry which is preliminary data.</text>
</comment>
<dbReference type="InterPro" id="IPR005562">
    <property type="entry name" value="SpoVA"/>
</dbReference>
<dbReference type="PANTHER" id="PTHR38450:SF2">
    <property type="entry name" value="STAGE V SPORULATION PROTEIN AEB"/>
    <property type="match status" value="1"/>
</dbReference>
<feature type="transmembrane region" description="Helical" evidence="1">
    <location>
        <begin position="6"/>
        <end position="21"/>
    </location>
</feature>
<dbReference type="PANTHER" id="PTHR38450">
    <property type="entry name" value="STAGE V SPORULATION PROTEIN AC-RELATED"/>
    <property type="match status" value="1"/>
</dbReference>
<evidence type="ECO:0000313" key="3">
    <source>
        <dbReference type="Proteomes" id="UP000295008"/>
    </source>
</evidence>